<dbReference type="AlphaFoldDB" id="A0A1W0E252"/>
<dbReference type="SUPFAM" id="SSF55315">
    <property type="entry name" value="L30e-like"/>
    <property type="match status" value="1"/>
</dbReference>
<name>A0A1W0E252_9MICR</name>
<evidence type="ECO:0000256" key="1">
    <source>
        <dbReference type="ARBA" id="ARBA00007337"/>
    </source>
</evidence>
<dbReference type="Gene3D" id="3.30.1330.30">
    <property type="match status" value="1"/>
</dbReference>
<comment type="similarity">
    <text evidence="1 3">Belongs to the eukaryotic ribosomal protein eL8 family.</text>
</comment>
<dbReference type="Proteomes" id="UP000192758">
    <property type="component" value="Unassembled WGS sequence"/>
</dbReference>
<dbReference type="InterPro" id="IPR018492">
    <property type="entry name" value="Ribosomal_eL8/Nhp2"/>
</dbReference>
<keyword evidence="3" id="KW-0689">Ribosomal protein</keyword>
<keyword evidence="2 3" id="KW-0687">Ribonucleoprotein</keyword>
<dbReference type="PRINTS" id="PR00881">
    <property type="entry name" value="L7ARS6FAMILY"/>
</dbReference>
<feature type="domain" description="Ribosomal protein eL8/eL30/eS12/Gadd45" evidence="5">
    <location>
        <begin position="101"/>
        <end position="180"/>
    </location>
</feature>
<dbReference type="GO" id="GO:0030684">
    <property type="term" value="C:preribosome"/>
    <property type="evidence" value="ECO:0007669"/>
    <property type="project" value="EnsemblFungi"/>
</dbReference>
<dbReference type="VEuPathDB" id="MicrosporidiaDB:EHP00_2027"/>
<proteinExistence type="inferred from homology"/>
<dbReference type="Pfam" id="PF01248">
    <property type="entry name" value="Ribosomal_L7Ae"/>
    <property type="match status" value="1"/>
</dbReference>
<dbReference type="STRING" id="646526.A0A1W0E252"/>
<sequence length="215" mass="24407">MVLGKKKEVKKVIKLTPKQKDAKLNFIKNKINKMKNSIKIPPAINQFKTTLEKSDEEKVINLFMKYKPENKKEKKERLKNITTNKSDNTDKSDNTNKPIITKFGLKHITDLIMNKKVTLVLIASDVIPIVNVCYLPTLCKMYGVSYGIVEKQSTLGMVVNMKKTTCIGLERVKEEDSKLLTTAKEVVDGVFMNRYETHMTVVGGSNVKKVNKLEG</sequence>
<accession>A0A1W0E252</accession>
<reference evidence="6 7" key="1">
    <citation type="journal article" date="2017" name="Environ. Microbiol.">
        <title>Decay of the glycolytic pathway and adaptation to intranuclear parasitism within Enterocytozoonidae microsporidia.</title>
        <authorList>
            <person name="Wiredu Boakye D."/>
            <person name="Jaroenlak P."/>
            <person name="Prachumwat A."/>
            <person name="Williams T.A."/>
            <person name="Bateman K.S."/>
            <person name="Itsathitphaisarn O."/>
            <person name="Sritunyalucksana K."/>
            <person name="Paszkiewicz K.H."/>
            <person name="Moore K.A."/>
            <person name="Stentiford G.D."/>
            <person name="Williams B.A."/>
        </authorList>
    </citation>
    <scope>NUCLEOTIDE SEQUENCE [LARGE SCALE GENOMIC DNA]</scope>
    <source>
        <strain evidence="6 7">TH1</strain>
    </source>
</reference>
<dbReference type="InterPro" id="IPR004038">
    <property type="entry name" value="Ribosomal_eL8/eL30/eS12/Gad45"/>
</dbReference>
<organism evidence="6 7">
    <name type="scientific">Ecytonucleospora hepatopenaei</name>
    <dbReference type="NCBI Taxonomy" id="646526"/>
    <lineage>
        <taxon>Eukaryota</taxon>
        <taxon>Fungi</taxon>
        <taxon>Fungi incertae sedis</taxon>
        <taxon>Microsporidia</taxon>
        <taxon>Enterocytozoonidae</taxon>
        <taxon>Ecytonucleospora</taxon>
    </lineage>
</organism>
<feature type="region of interest" description="Disordered" evidence="4">
    <location>
        <begin position="71"/>
        <end position="94"/>
    </location>
</feature>
<evidence type="ECO:0000259" key="5">
    <source>
        <dbReference type="Pfam" id="PF01248"/>
    </source>
</evidence>
<gene>
    <name evidence="6" type="primary">RPL7A</name>
    <name evidence="6" type="ORF">EHP00_2027</name>
</gene>
<evidence type="ECO:0000313" key="7">
    <source>
        <dbReference type="Proteomes" id="UP000192758"/>
    </source>
</evidence>
<dbReference type="GO" id="GO:0003723">
    <property type="term" value="F:RNA binding"/>
    <property type="evidence" value="ECO:0007669"/>
    <property type="project" value="UniProtKB-UniRule"/>
</dbReference>
<evidence type="ECO:0000256" key="3">
    <source>
        <dbReference type="RuleBase" id="RU367042"/>
    </source>
</evidence>
<keyword evidence="7" id="KW-1185">Reference proteome</keyword>
<protein>
    <recommendedName>
        <fullName evidence="3">60S ribosomal protein L8</fullName>
    </recommendedName>
</protein>
<dbReference type="OrthoDB" id="29563at2759"/>
<comment type="function">
    <text evidence="3">Component of the ribosome.</text>
</comment>
<dbReference type="InterPro" id="IPR029064">
    <property type="entry name" value="Ribosomal_eL30-like_sf"/>
</dbReference>
<dbReference type="InterPro" id="IPR001921">
    <property type="entry name" value="Ribosomal_eL8_euk"/>
</dbReference>
<dbReference type="EMBL" id="MNPJ01000054">
    <property type="protein sequence ID" value="OQS53357.1"/>
    <property type="molecule type" value="Genomic_DNA"/>
</dbReference>
<evidence type="ECO:0000313" key="6">
    <source>
        <dbReference type="EMBL" id="OQS53357.1"/>
    </source>
</evidence>
<dbReference type="PRINTS" id="PR00882">
    <property type="entry name" value="RIBOSOMALL7A"/>
</dbReference>
<comment type="caution">
    <text evidence="6">The sequence shown here is derived from an EMBL/GenBank/DDBJ whole genome shotgun (WGS) entry which is preliminary data.</text>
</comment>
<evidence type="ECO:0000256" key="4">
    <source>
        <dbReference type="SAM" id="MobiDB-lite"/>
    </source>
</evidence>
<evidence type="ECO:0000256" key="2">
    <source>
        <dbReference type="ARBA" id="ARBA00023274"/>
    </source>
</evidence>
<dbReference type="GO" id="GO:0022625">
    <property type="term" value="C:cytosolic large ribosomal subunit"/>
    <property type="evidence" value="ECO:0007669"/>
    <property type="project" value="UniProtKB-UniRule"/>
</dbReference>